<feature type="chain" id="PRO_5008400616" evidence="1">
    <location>
        <begin position="19"/>
        <end position="157"/>
    </location>
</feature>
<proteinExistence type="predicted"/>
<keyword evidence="3" id="KW-1185">Reference proteome</keyword>
<reference evidence="2" key="2">
    <citation type="submission" date="2020-05" db="UniProtKB">
        <authorList>
            <consortium name="EnsemblMetazoa"/>
        </authorList>
    </citation>
    <scope>IDENTIFICATION</scope>
    <source>
        <strain evidence="2">IAEA</strain>
    </source>
</reference>
<protein>
    <submittedName>
        <fullName evidence="2">Uncharacterized protein</fullName>
    </submittedName>
</protein>
<evidence type="ECO:0000313" key="2">
    <source>
        <dbReference type="EnsemblMetazoa" id="GBRI030458-PA"/>
    </source>
</evidence>
<sequence>MSLLLITIFLYWRRLCNKLQNLLDSPSESRMEFRISIFTESNAEEMSRKHAMRRNNSVHILIPDAVPSTAPVMANSPVTPVDLVDLSSPNPLGSRSHFDIGSCEEKLFLFRLLLPKVGLPVGNAKQSYLAVVYKDLVANVLANPTTDIMWPRFSHNI</sequence>
<reference evidence="3" key="1">
    <citation type="submission" date="2014-03" db="EMBL/GenBank/DDBJ databases">
        <authorList>
            <person name="Aksoy S."/>
            <person name="Warren W."/>
            <person name="Wilson R.K."/>
        </authorList>
    </citation>
    <scope>NUCLEOTIDE SEQUENCE [LARGE SCALE GENOMIC DNA]</scope>
    <source>
        <strain evidence="3">IAEA</strain>
    </source>
</reference>
<evidence type="ECO:0000313" key="3">
    <source>
        <dbReference type="Proteomes" id="UP000091820"/>
    </source>
</evidence>
<keyword evidence="1" id="KW-0732">Signal</keyword>
<accession>A0A1A9WSJ9</accession>
<dbReference type="EnsemblMetazoa" id="GBRI030458-RA">
    <property type="protein sequence ID" value="GBRI030458-PA"/>
    <property type="gene ID" value="GBRI030458"/>
</dbReference>
<evidence type="ECO:0000256" key="1">
    <source>
        <dbReference type="SAM" id="SignalP"/>
    </source>
</evidence>
<organism evidence="2 3">
    <name type="scientific">Glossina brevipalpis</name>
    <dbReference type="NCBI Taxonomy" id="37001"/>
    <lineage>
        <taxon>Eukaryota</taxon>
        <taxon>Metazoa</taxon>
        <taxon>Ecdysozoa</taxon>
        <taxon>Arthropoda</taxon>
        <taxon>Hexapoda</taxon>
        <taxon>Insecta</taxon>
        <taxon>Pterygota</taxon>
        <taxon>Neoptera</taxon>
        <taxon>Endopterygota</taxon>
        <taxon>Diptera</taxon>
        <taxon>Brachycera</taxon>
        <taxon>Muscomorpha</taxon>
        <taxon>Hippoboscoidea</taxon>
        <taxon>Glossinidae</taxon>
        <taxon>Glossina</taxon>
    </lineage>
</organism>
<dbReference type="AlphaFoldDB" id="A0A1A9WSJ9"/>
<dbReference type="VEuPathDB" id="VectorBase:GBRI030458"/>
<name>A0A1A9WSJ9_9MUSC</name>
<dbReference type="Proteomes" id="UP000091820">
    <property type="component" value="Unassembled WGS sequence"/>
</dbReference>
<feature type="signal peptide" evidence="1">
    <location>
        <begin position="1"/>
        <end position="18"/>
    </location>
</feature>